<dbReference type="Proteomes" id="UP001432027">
    <property type="component" value="Unassembled WGS sequence"/>
</dbReference>
<dbReference type="EMBL" id="BTSX01000001">
    <property type="protein sequence ID" value="GMS78566.1"/>
    <property type="molecule type" value="Genomic_DNA"/>
</dbReference>
<name>A0AAV5S6T4_9BILA</name>
<evidence type="ECO:0000256" key="4">
    <source>
        <dbReference type="ARBA" id="ARBA00023136"/>
    </source>
</evidence>
<keyword evidence="7" id="KW-1185">Reference proteome</keyword>
<feature type="transmembrane region" description="Helical" evidence="5">
    <location>
        <begin position="67"/>
        <end position="93"/>
    </location>
</feature>
<feature type="transmembrane region" description="Helical" evidence="5">
    <location>
        <begin position="105"/>
        <end position="133"/>
    </location>
</feature>
<feature type="transmembrane region" description="Helical" evidence="5">
    <location>
        <begin position="191"/>
        <end position="212"/>
    </location>
</feature>
<evidence type="ECO:0000313" key="6">
    <source>
        <dbReference type="EMBL" id="GMS78566.1"/>
    </source>
</evidence>
<dbReference type="PANTHER" id="PTHR46561">
    <property type="entry name" value="SERPENTINE RECEPTOR, CLASS AB (CLASS A-LIKE)-RELATED"/>
    <property type="match status" value="1"/>
</dbReference>
<evidence type="ECO:0000256" key="5">
    <source>
        <dbReference type="SAM" id="Phobius"/>
    </source>
</evidence>
<proteinExistence type="predicted"/>
<comment type="subcellular location">
    <subcellularLocation>
        <location evidence="1">Membrane</location>
        <topology evidence="1">Multi-pass membrane protein</topology>
    </subcellularLocation>
</comment>
<evidence type="ECO:0000256" key="3">
    <source>
        <dbReference type="ARBA" id="ARBA00022989"/>
    </source>
</evidence>
<keyword evidence="4 5" id="KW-0472">Membrane</keyword>
<dbReference type="Pfam" id="PF10292">
    <property type="entry name" value="7TM_GPCR_Srab"/>
    <property type="match status" value="1"/>
</dbReference>
<keyword evidence="2 5" id="KW-0812">Transmembrane</keyword>
<evidence type="ECO:0000256" key="2">
    <source>
        <dbReference type="ARBA" id="ARBA00022692"/>
    </source>
</evidence>
<dbReference type="InterPro" id="IPR053286">
    <property type="entry name" value="Nematode_rcpt-like_srab"/>
</dbReference>
<feature type="transmembrane region" description="Helical" evidence="5">
    <location>
        <begin position="218"/>
        <end position="239"/>
    </location>
</feature>
<accession>A0AAV5S6T4</accession>
<feature type="transmembrane region" description="Helical" evidence="5">
    <location>
        <begin position="12"/>
        <end position="29"/>
    </location>
</feature>
<dbReference type="GO" id="GO:0016020">
    <property type="term" value="C:membrane"/>
    <property type="evidence" value="ECO:0007669"/>
    <property type="project" value="UniProtKB-SubCell"/>
</dbReference>
<dbReference type="PANTHER" id="PTHR46561:SF11">
    <property type="entry name" value="SERPENTINE RECEPTOR CLASS ALPHA_BETA-14"/>
    <property type="match status" value="1"/>
</dbReference>
<organism evidence="6 7">
    <name type="scientific">Pristionchus entomophagus</name>
    <dbReference type="NCBI Taxonomy" id="358040"/>
    <lineage>
        <taxon>Eukaryota</taxon>
        <taxon>Metazoa</taxon>
        <taxon>Ecdysozoa</taxon>
        <taxon>Nematoda</taxon>
        <taxon>Chromadorea</taxon>
        <taxon>Rhabditida</taxon>
        <taxon>Rhabditina</taxon>
        <taxon>Diplogasteromorpha</taxon>
        <taxon>Diplogasteroidea</taxon>
        <taxon>Neodiplogasteridae</taxon>
        <taxon>Pristionchus</taxon>
    </lineage>
</organism>
<evidence type="ECO:0000313" key="7">
    <source>
        <dbReference type="Proteomes" id="UP001432027"/>
    </source>
</evidence>
<feature type="non-terminal residue" evidence="6">
    <location>
        <position position="1"/>
    </location>
</feature>
<reference evidence="6" key="1">
    <citation type="submission" date="2023-10" db="EMBL/GenBank/DDBJ databases">
        <title>Genome assembly of Pristionchus species.</title>
        <authorList>
            <person name="Yoshida K."/>
            <person name="Sommer R.J."/>
        </authorList>
    </citation>
    <scope>NUCLEOTIDE SEQUENCE</scope>
    <source>
        <strain evidence="6">RS0144</strain>
    </source>
</reference>
<evidence type="ECO:0000256" key="1">
    <source>
        <dbReference type="ARBA" id="ARBA00004141"/>
    </source>
</evidence>
<evidence type="ECO:0008006" key="8">
    <source>
        <dbReference type="Google" id="ProtNLM"/>
    </source>
</evidence>
<sequence>LSIYLIDFLQTILAPIGMISLLRFAYQLFRELSIFYRKICQLRHNPDFAFIYRAGNRLVTHANMEILYVNHILAAIILSFFDLLTHITFWGSLIIRYSPECDIRYTAAFCIALNTPVHVCTHAVALSLFFLCLERTCSTLFFRSYESVGSKIPKVMVILQVRSVYNKPLVYRERYQLDENVRSLRTIFPTIIMHTICFFIPNAISLLIFLIVEPRKSEAVIINLLLNWLPYYGVLLPLLMKNINKRASRVQKHRMIKNRATGSAMQNNYFEELNLAWK</sequence>
<dbReference type="InterPro" id="IPR019408">
    <property type="entry name" value="7TM_GPCR_serpentine_rcpt_Srab"/>
</dbReference>
<comment type="caution">
    <text evidence="6">The sequence shown here is derived from an EMBL/GenBank/DDBJ whole genome shotgun (WGS) entry which is preliminary data.</text>
</comment>
<protein>
    <recommendedName>
        <fullName evidence="8">G protein-coupled receptor</fullName>
    </recommendedName>
</protein>
<dbReference type="AlphaFoldDB" id="A0AAV5S6T4"/>
<keyword evidence="3 5" id="KW-1133">Transmembrane helix</keyword>
<gene>
    <name evidence="6" type="ORF">PENTCL1PPCAC_741</name>
</gene>